<dbReference type="InterPro" id="IPR035911">
    <property type="entry name" value="MurE/MurF_N"/>
</dbReference>
<dbReference type="GO" id="GO:0008766">
    <property type="term" value="F:UDP-N-acetylmuramoylalanyl-D-glutamyl-2,6-diaminopimelate-D-alanyl-D-alanine ligase activity"/>
    <property type="evidence" value="ECO:0007669"/>
    <property type="project" value="RHEA"/>
</dbReference>
<comment type="pathway">
    <text evidence="10 11">Cell wall biogenesis; peptidoglycan biosynthesis.</text>
</comment>
<dbReference type="InterPro" id="IPR036615">
    <property type="entry name" value="Mur_ligase_C_dom_sf"/>
</dbReference>
<dbReference type="PANTHER" id="PTHR43024:SF1">
    <property type="entry name" value="UDP-N-ACETYLMURAMOYL-TRIPEPTIDE--D-ALANYL-D-ALANINE LIGASE"/>
    <property type="match status" value="1"/>
</dbReference>
<keyword evidence="1 10" id="KW-0963">Cytoplasm</keyword>
<name>A0A1I6C4B9_9GAMM</name>
<keyword evidence="8 10" id="KW-0131">Cell cycle</keyword>
<dbReference type="SUPFAM" id="SSF53623">
    <property type="entry name" value="MurD-like peptide ligases, catalytic domain"/>
    <property type="match status" value="1"/>
</dbReference>
<dbReference type="GO" id="GO:0008360">
    <property type="term" value="P:regulation of cell shape"/>
    <property type="evidence" value="ECO:0007669"/>
    <property type="project" value="UniProtKB-KW"/>
</dbReference>
<dbReference type="GO" id="GO:0005524">
    <property type="term" value="F:ATP binding"/>
    <property type="evidence" value="ECO:0007669"/>
    <property type="project" value="UniProtKB-UniRule"/>
</dbReference>
<dbReference type="Pfam" id="PF02875">
    <property type="entry name" value="Mur_ligase_C"/>
    <property type="match status" value="1"/>
</dbReference>
<dbReference type="STRING" id="1002526.SAMN05216578_11252"/>
<evidence type="ECO:0000313" key="16">
    <source>
        <dbReference type="Proteomes" id="UP000242815"/>
    </source>
</evidence>
<dbReference type="Pfam" id="PF01225">
    <property type="entry name" value="Mur_ligase"/>
    <property type="match status" value="1"/>
</dbReference>
<dbReference type="EMBL" id="FOYD01000012">
    <property type="protein sequence ID" value="SFQ87984.1"/>
    <property type="molecule type" value="Genomic_DNA"/>
</dbReference>
<evidence type="ECO:0000256" key="11">
    <source>
        <dbReference type="RuleBase" id="RU004136"/>
    </source>
</evidence>
<feature type="domain" description="Mur ligase N-terminal catalytic" evidence="12">
    <location>
        <begin position="27"/>
        <end position="72"/>
    </location>
</feature>
<evidence type="ECO:0000256" key="9">
    <source>
        <dbReference type="ARBA" id="ARBA00023316"/>
    </source>
</evidence>
<dbReference type="Pfam" id="PF08245">
    <property type="entry name" value="Mur_ligase_M"/>
    <property type="match status" value="1"/>
</dbReference>
<keyword evidence="6 10" id="KW-0133">Cell shape</keyword>
<dbReference type="Gene3D" id="3.40.1190.10">
    <property type="entry name" value="Mur-like, catalytic domain"/>
    <property type="match status" value="1"/>
</dbReference>
<dbReference type="Gene3D" id="3.90.190.20">
    <property type="entry name" value="Mur ligase, C-terminal domain"/>
    <property type="match status" value="1"/>
</dbReference>
<dbReference type="GO" id="GO:0005737">
    <property type="term" value="C:cytoplasm"/>
    <property type="evidence" value="ECO:0007669"/>
    <property type="project" value="UniProtKB-SubCell"/>
</dbReference>
<dbReference type="UniPathway" id="UPA00219"/>
<keyword evidence="3 10" id="KW-0132">Cell division</keyword>
<dbReference type="Gene3D" id="3.40.1390.10">
    <property type="entry name" value="MurE/MurF, N-terminal domain"/>
    <property type="match status" value="1"/>
</dbReference>
<keyword evidence="9 10" id="KW-0961">Cell wall biogenesis/degradation</keyword>
<evidence type="ECO:0000259" key="14">
    <source>
        <dbReference type="Pfam" id="PF08245"/>
    </source>
</evidence>
<reference evidence="15 16" key="1">
    <citation type="submission" date="2016-10" db="EMBL/GenBank/DDBJ databases">
        <authorList>
            <person name="de Groot N.N."/>
        </authorList>
    </citation>
    <scope>NUCLEOTIDE SEQUENCE [LARGE SCALE GENOMIC DNA]</scope>
    <source>
        <strain evidence="15 16">JCM 18415</strain>
    </source>
</reference>
<dbReference type="PANTHER" id="PTHR43024">
    <property type="entry name" value="UDP-N-ACETYLMURAMOYL-TRIPEPTIDE--D-ALANYL-D-ALANINE LIGASE"/>
    <property type="match status" value="1"/>
</dbReference>
<evidence type="ECO:0000256" key="5">
    <source>
        <dbReference type="ARBA" id="ARBA00022840"/>
    </source>
</evidence>
<evidence type="ECO:0000259" key="12">
    <source>
        <dbReference type="Pfam" id="PF01225"/>
    </source>
</evidence>
<dbReference type="SUPFAM" id="SSF53244">
    <property type="entry name" value="MurD-like peptide ligases, peptide-binding domain"/>
    <property type="match status" value="1"/>
</dbReference>
<evidence type="ECO:0000256" key="4">
    <source>
        <dbReference type="ARBA" id="ARBA00022741"/>
    </source>
</evidence>
<evidence type="ECO:0000256" key="1">
    <source>
        <dbReference type="ARBA" id="ARBA00022490"/>
    </source>
</evidence>
<feature type="binding site" evidence="10">
    <location>
        <begin position="108"/>
        <end position="114"/>
    </location>
    <ligand>
        <name>ATP</name>
        <dbReference type="ChEBI" id="CHEBI:30616"/>
    </ligand>
</feature>
<dbReference type="InterPro" id="IPR004101">
    <property type="entry name" value="Mur_ligase_C"/>
</dbReference>
<comment type="subcellular location">
    <subcellularLocation>
        <location evidence="10 11">Cytoplasm</location>
    </subcellularLocation>
</comment>
<dbReference type="EC" id="6.3.2.10" evidence="10 11"/>
<dbReference type="GO" id="GO:0051301">
    <property type="term" value="P:cell division"/>
    <property type="evidence" value="ECO:0007669"/>
    <property type="project" value="UniProtKB-KW"/>
</dbReference>
<comment type="similarity">
    <text evidence="10">Belongs to the MurCDEF family. MurF subfamily.</text>
</comment>
<evidence type="ECO:0000256" key="8">
    <source>
        <dbReference type="ARBA" id="ARBA00023306"/>
    </source>
</evidence>
<dbReference type="SUPFAM" id="SSF63418">
    <property type="entry name" value="MurE/MurF N-terminal domain"/>
    <property type="match status" value="1"/>
</dbReference>
<dbReference type="OrthoDB" id="9801978at2"/>
<dbReference type="GO" id="GO:0047480">
    <property type="term" value="F:UDP-N-acetylmuramoyl-tripeptide-D-alanyl-D-alanine ligase activity"/>
    <property type="evidence" value="ECO:0007669"/>
    <property type="project" value="UniProtKB-UniRule"/>
</dbReference>
<dbReference type="InterPro" id="IPR036565">
    <property type="entry name" value="Mur-like_cat_sf"/>
</dbReference>
<dbReference type="InterPro" id="IPR051046">
    <property type="entry name" value="MurCDEF_CellWall_CoF430Synth"/>
</dbReference>
<evidence type="ECO:0000256" key="7">
    <source>
        <dbReference type="ARBA" id="ARBA00022984"/>
    </source>
</evidence>
<sequence length="462" mass="48313">MLEAMRLSALTTPLNATLKGADVSFDSVSIDARRVQPGGLFVALPGSRVDGHDFIAQARANGAVAALVQRPLDDALPQLIVSDCQLALGQLGALNRTAFRHPLVAITGSSGKTTVKEMLAAILRECGPVLATRGNLNNELGVPLTLLELAPEHRFAVVEMGAGAVGDIAYCMQLARPQVGVLTNAGVAHIGRFGSEEAIARTKGEIFAGLDADGQGVINLDSPWQADWQATLGQRKRWSFSIEDCRADLHARNIQLDQRGCPGFELMSPLGSQHVQLNLLGRHNVANALAAAAAALALDIPLQAIADGLAALQPVAGRGRSLPGHHGALVIDDTYNANPVSVRAAIDVLAALDGQRILALGDMGELGATEQQAHRDIGEYARSRGLDALYSTGPLSALAARAFGLGGHSFADRAALAAALNNELNPRTRVLVKGSRSAGMEEVVAALVEGSQHQEEGKPTCC</sequence>
<dbReference type="InterPro" id="IPR005863">
    <property type="entry name" value="UDP-N-AcMur_synth"/>
</dbReference>
<keyword evidence="2 10" id="KW-0436">Ligase</keyword>
<feature type="domain" description="Mur ligase C-terminal" evidence="13">
    <location>
        <begin position="323"/>
        <end position="436"/>
    </location>
</feature>
<protein>
    <recommendedName>
        <fullName evidence="10 11">UDP-N-acetylmuramoyl-tripeptide--D-alanyl-D-alanine ligase</fullName>
        <ecNumber evidence="10 11">6.3.2.10</ecNumber>
    </recommendedName>
    <alternativeName>
        <fullName evidence="10">D-alanyl-D-alanine-adding enzyme</fullName>
    </alternativeName>
</protein>
<dbReference type="GO" id="GO:0071555">
    <property type="term" value="P:cell wall organization"/>
    <property type="evidence" value="ECO:0007669"/>
    <property type="project" value="UniProtKB-KW"/>
</dbReference>
<evidence type="ECO:0000256" key="6">
    <source>
        <dbReference type="ARBA" id="ARBA00022960"/>
    </source>
</evidence>
<evidence type="ECO:0000259" key="13">
    <source>
        <dbReference type="Pfam" id="PF02875"/>
    </source>
</evidence>
<comment type="catalytic activity">
    <reaction evidence="10 11">
        <text>D-alanyl-D-alanine + UDP-N-acetyl-alpha-D-muramoyl-L-alanyl-gamma-D-glutamyl-meso-2,6-diaminopimelate + ATP = UDP-N-acetyl-alpha-D-muramoyl-L-alanyl-gamma-D-glutamyl-meso-2,6-diaminopimeloyl-D-alanyl-D-alanine + ADP + phosphate + H(+)</text>
        <dbReference type="Rhea" id="RHEA:28374"/>
        <dbReference type="ChEBI" id="CHEBI:15378"/>
        <dbReference type="ChEBI" id="CHEBI:30616"/>
        <dbReference type="ChEBI" id="CHEBI:43474"/>
        <dbReference type="ChEBI" id="CHEBI:57822"/>
        <dbReference type="ChEBI" id="CHEBI:61386"/>
        <dbReference type="ChEBI" id="CHEBI:83905"/>
        <dbReference type="ChEBI" id="CHEBI:456216"/>
        <dbReference type="EC" id="6.3.2.10"/>
    </reaction>
</comment>
<dbReference type="InterPro" id="IPR000713">
    <property type="entry name" value="Mur_ligase_N"/>
</dbReference>
<dbReference type="RefSeq" id="WP_090540540.1">
    <property type="nucleotide sequence ID" value="NZ_FOYD01000012.1"/>
</dbReference>
<evidence type="ECO:0000256" key="2">
    <source>
        <dbReference type="ARBA" id="ARBA00022598"/>
    </source>
</evidence>
<evidence type="ECO:0000256" key="3">
    <source>
        <dbReference type="ARBA" id="ARBA00022618"/>
    </source>
</evidence>
<keyword evidence="4 10" id="KW-0547">Nucleotide-binding</keyword>
<feature type="domain" description="Mur ligase central" evidence="14">
    <location>
        <begin position="106"/>
        <end position="295"/>
    </location>
</feature>
<organism evidence="15 16">
    <name type="scientific">Halopseudomonas formosensis</name>
    <dbReference type="NCBI Taxonomy" id="1002526"/>
    <lineage>
        <taxon>Bacteria</taxon>
        <taxon>Pseudomonadati</taxon>
        <taxon>Pseudomonadota</taxon>
        <taxon>Gammaproteobacteria</taxon>
        <taxon>Pseudomonadales</taxon>
        <taxon>Pseudomonadaceae</taxon>
        <taxon>Halopseudomonas</taxon>
    </lineage>
</organism>
<dbReference type="AlphaFoldDB" id="A0A1I6C4B9"/>
<accession>A0A1I6C4B9</accession>
<comment type="function">
    <text evidence="10 11">Involved in cell wall formation. Catalyzes the final step in the synthesis of UDP-N-acetylmuramoyl-pentapeptide, the precursor of murein.</text>
</comment>
<keyword evidence="5 10" id="KW-0067">ATP-binding</keyword>
<dbReference type="NCBIfam" id="TIGR01143">
    <property type="entry name" value="murF"/>
    <property type="match status" value="1"/>
</dbReference>
<keyword evidence="7 10" id="KW-0573">Peptidoglycan synthesis</keyword>
<proteinExistence type="inferred from homology"/>
<dbReference type="HAMAP" id="MF_02019">
    <property type="entry name" value="MurF"/>
    <property type="match status" value="1"/>
</dbReference>
<dbReference type="InterPro" id="IPR013221">
    <property type="entry name" value="Mur_ligase_cen"/>
</dbReference>
<evidence type="ECO:0000256" key="10">
    <source>
        <dbReference type="HAMAP-Rule" id="MF_02019"/>
    </source>
</evidence>
<dbReference type="Proteomes" id="UP000242815">
    <property type="component" value="Unassembled WGS sequence"/>
</dbReference>
<gene>
    <name evidence="10" type="primary">murF</name>
    <name evidence="15" type="ORF">SAMN05216578_11252</name>
</gene>
<dbReference type="GO" id="GO:0009252">
    <property type="term" value="P:peptidoglycan biosynthetic process"/>
    <property type="evidence" value="ECO:0007669"/>
    <property type="project" value="UniProtKB-UniRule"/>
</dbReference>
<evidence type="ECO:0000313" key="15">
    <source>
        <dbReference type="EMBL" id="SFQ87984.1"/>
    </source>
</evidence>